<dbReference type="GeneID" id="129339770"/>
<evidence type="ECO:0000256" key="11">
    <source>
        <dbReference type="ARBA" id="ARBA00023224"/>
    </source>
</evidence>
<dbReference type="FunFam" id="2.10.50.30:FF:000002">
    <property type="entry name" value="Vomeronasal 2 receptor, h1"/>
    <property type="match status" value="1"/>
</dbReference>
<evidence type="ECO:0000256" key="10">
    <source>
        <dbReference type="ARBA" id="ARBA00023180"/>
    </source>
</evidence>
<sequence length="931" mass="104862">MTSQVFFHSDAVSFKEQPTQMLLNEALVLPKNYQHLLALVFAIHEINEDLKILPNITLGIRIYDSYHNAQMTYKSTLNLLSARRRLIPNYKCGLQSNLIAVIGGLGSETSLHMATIFNLHKIPQFTYGSFAPGLRDKARFLSVYQMVPNEVDQYRGIVLLLQHFRWTWIGIFVVDDDNGENFLQMLTPLLSHNGICPAFVERTPELTYTHDITDLFFKLIERNVVFMENRVKVFVVNGEYPSMMNMRFMLYGALLMHSLSLSGKVWIVTSQWDFASMTTQKNWDLQPFHGAISFAVHSKEPLGFRNFLQIVRPSWAKGDGFIQNFWEQAFNCSLILSDGDDEYKNTCTRAEKLETLPGPFFEMSMTSHSYGVYNAAHAVAHVLHALSESRSNLKLFGSRLQLKHQTMQPWQLHPFLENVLFNNSAGDTVRFDENGELVAGFDIINWVTFSNNSFIKVKLGSLDLQAPLGEKLTINDALIAWHGSFNQVLPLSSCNDHCSPGCRRQRKEEKPFCCYDCTPCPEGKISDQMDMDDCVSCPEDRYPNQGHDQCMPKTPTFLLFEEPLGILLTFLALLLSLVTALVLVVFVKYQDTPIVKANNRNLSYVLLASLLLCSPCSLLFIGQPTQVTCLLRQTAFGIIFSVSVSSVLAKTVTVVVAFLASKPGNVFRKWMGKKLSVRIVFSCSLVQVGICAIWLGTSPPFPDVDRHSLTEEIILVCNEGSVTTFYCVLGYMGFLAAVTFTVAFLARKLPDAFNEAKFITFSMLVFCSVWLSFVPTYLSTRGKSMVAVEIFSILASSAGLLGCIFSPKCYVLILRPELNSKVDIKHQTHSKAKSVHLSVIKGSLSEKVHSISVPHLEEATRPNLLEASKDAQGDKHLLLENSIERDPISGVLLSCRKWNEKLKLLRGSPELPSFHEYQEREAHQFKVNCSK</sequence>
<keyword evidence="3" id="KW-1003">Cell membrane</keyword>
<dbReference type="PRINTS" id="PR00248">
    <property type="entry name" value="GPCRMGR"/>
</dbReference>
<dbReference type="InterPro" id="IPR017979">
    <property type="entry name" value="GPCR_3_CS"/>
</dbReference>
<dbReference type="KEGG" id="emc:129339770"/>
<evidence type="ECO:0000256" key="1">
    <source>
        <dbReference type="ARBA" id="ARBA00004651"/>
    </source>
</evidence>
<dbReference type="InterPro" id="IPR000068">
    <property type="entry name" value="GPCR_3_Ca_sens_rcpt-rel"/>
</dbReference>
<keyword evidence="5" id="KW-0732">Signal</keyword>
<comment type="similarity">
    <text evidence="2">Belongs to the G-protein coupled receptor 3 family.</text>
</comment>
<keyword evidence="7" id="KW-0297">G-protein coupled receptor</keyword>
<feature type="transmembrane region" description="Helical" evidence="12">
    <location>
        <begin position="564"/>
        <end position="589"/>
    </location>
</feature>
<dbReference type="AlphaFoldDB" id="A0AA97K5B5"/>
<evidence type="ECO:0000256" key="4">
    <source>
        <dbReference type="ARBA" id="ARBA00022692"/>
    </source>
</evidence>
<dbReference type="SUPFAM" id="SSF53822">
    <property type="entry name" value="Periplasmic binding protein-like I"/>
    <property type="match status" value="1"/>
</dbReference>
<dbReference type="PRINTS" id="PR01535">
    <property type="entry name" value="VOMERONASL2R"/>
</dbReference>
<dbReference type="Gene3D" id="2.10.50.30">
    <property type="entry name" value="GPCR, family 3, nine cysteines domain"/>
    <property type="match status" value="1"/>
</dbReference>
<reference evidence="15" key="1">
    <citation type="submission" date="2025-08" db="UniProtKB">
        <authorList>
            <consortium name="RefSeq"/>
        </authorList>
    </citation>
    <scope>IDENTIFICATION</scope>
    <source>
        <tissue evidence="15">Blood</tissue>
    </source>
</reference>
<evidence type="ECO:0000313" key="14">
    <source>
        <dbReference type="Proteomes" id="UP001190640"/>
    </source>
</evidence>
<dbReference type="FunFam" id="3.40.50.2300:FF:000024">
    <property type="entry name" value="Vomeronasal 2, receptor 73"/>
    <property type="match status" value="1"/>
</dbReference>
<evidence type="ECO:0000256" key="6">
    <source>
        <dbReference type="ARBA" id="ARBA00022989"/>
    </source>
</evidence>
<proteinExistence type="inferred from homology"/>
<dbReference type="CDD" id="cd15283">
    <property type="entry name" value="7tmC_V2R_pheromone"/>
    <property type="match status" value="1"/>
</dbReference>
<dbReference type="PROSITE" id="PS50259">
    <property type="entry name" value="G_PROTEIN_RECEP_F3_4"/>
    <property type="match status" value="1"/>
</dbReference>
<dbReference type="InterPro" id="IPR000337">
    <property type="entry name" value="GPCR_3"/>
</dbReference>
<feature type="transmembrane region" description="Helical" evidence="12">
    <location>
        <begin position="728"/>
        <end position="746"/>
    </location>
</feature>
<keyword evidence="4 12" id="KW-0812">Transmembrane</keyword>
<dbReference type="GO" id="GO:0005886">
    <property type="term" value="C:plasma membrane"/>
    <property type="evidence" value="ECO:0007669"/>
    <property type="project" value="UniProtKB-SubCell"/>
</dbReference>
<feature type="transmembrane region" description="Helical" evidence="12">
    <location>
        <begin position="679"/>
        <end position="697"/>
    </location>
</feature>
<evidence type="ECO:0000256" key="8">
    <source>
        <dbReference type="ARBA" id="ARBA00023136"/>
    </source>
</evidence>
<dbReference type="Pfam" id="PF07562">
    <property type="entry name" value="NCD3G"/>
    <property type="match status" value="1"/>
</dbReference>
<feature type="transmembrane region" description="Helical" evidence="12">
    <location>
        <begin position="758"/>
        <end position="778"/>
    </location>
</feature>
<evidence type="ECO:0000256" key="9">
    <source>
        <dbReference type="ARBA" id="ARBA00023170"/>
    </source>
</evidence>
<dbReference type="RefSeq" id="XP_054850328.1">
    <property type="nucleotide sequence ID" value="XM_054994353.1"/>
</dbReference>
<evidence type="ECO:0000256" key="12">
    <source>
        <dbReference type="SAM" id="Phobius"/>
    </source>
</evidence>
<keyword evidence="14" id="KW-1185">Reference proteome</keyword>
<evidence type="ECO:0000256" key="3">
    <source>
        <dbReference type="ARBA" id="ARBA00022475"/>
    </source>
</evidence>
<feature type="transmembrane region" description="Helical" evidence="12">
    <location>
        <begin position="634"/>
        <end position="659"/>
    </location>
</feature>
<gene>
    <name evidence="15" type="primary">LOC129339770</name>
</gene>
<evidence type="ECO:0000256" key="5">
    <source>
        <dbReference type="ARBA" id="ARBA00022729"/>
    </source>
</evidence>
<keyword evidence="6 12" id="KW-1133">Transmembrane helix</keyword>
<dbReference type="Proteomes" id="UP001190640">
    <property type="component" value="Chromosome 12"/>
</dbReference>
<name>A0AA97K5B5_EUBMA</name>
<feature type="transmembrane region" description="Helical" evidence="12">
    <location>
        <begin position="601"/>
        <end position="622"/>
    </location>
</feature>
<dbReference type="InterPro" id="IPR028082">
    <property type="entry name" value="Peripla_BP_I"/>
</dbReference>
<keyword evidence="10" id="KW-0325">Glycoprotein</keyword>
<dbReference type="Pfam" id="PF00003">
    <property type="entry name" value="7tm_3"/>
    <property type="match status" value="1"/>
</dbReference>
<evidence type="ECO:0000259" key="13">
    <source>
        <dbReference type="PROSITE" id="PS50259"/>
    </source>
</evidence>
<dbReference type="InterPro" id="IPR038550">
    <property type="entry name" value="GPCR_3_9-Cys_sf"/>
</dbReference>
<dbReference type="InterPro" id="IPR011500">
    <property type="entry name" value="GPCR_3_9-Cys_dom"/>
</dbReference>
<dbReference type="PANTHER" id="PTHR24061:SF599">
    <property type="entry name" value="G-PROTEIN COUPLED RECEPTORS FAMILY 3 PROFILE DOMAIN-CONTAINING PROTEIN"/>
    <property type="match status" value="1"/>
</dbReference>
<comment type="subcellular location">
    <subcellularLocation>
        <location evidence="1">Cell membrane</location>
        <topology evidence="1">Multi-pass membrane protein</topology>
    </subcellularLocation>
</comment>
<keyword evidence="8 12" id="KW-0472">Membrane</keyword>
<evidence type="ECO:0000256" key="7">
    <source>
        <dbReference type="ARBA" id="ARBA00023040"/>
    </source>
</evidence>
<evidence type="ECO:0000313" key="15">
    <source>
        <dbReference type="RefSeq" id="XP_054850328.1"/>
    </source>
</evidence>
<accession>A0AA97K5B5</accession>
<dbReference type="PROSITE" id="PS00981">
    <property type="entry name" value="G_PROTEIN_RECEP_F3_3"/>
    <property type="match status" value="1"/>
</dbReference>
<feature type="transmembrane region" description="Helical" evidence="12">
    <location>
        <begin position="784"/>
        <end position="805"/>
    </location>
</feature>
<dbReference type="Pfam" id="PF01094">
    <property type="entry name" value="ANF_receptor"/>
    <property type="match status" value="1"/>
</dbReference>
<dbReference type="PANTHER" id="PTHR24061">
    <property type="entry name" value="CALCIUM-SENSING RECEPTOR-RELATED"/>
    <property type="match status" value="1"/>
</dbReference>
<evidence type="ECO:0000256" key="2">
    <source>
        <dbReference type="ARBA" id="ARBA00007242"/>
    </source>
</evidence>
<organism evidence="14 15">
    <name type="scientific">Eublepharis macularius</name>
    <name type="common">Leopard gecko</name>
    <name type="synonym">Cyrtodactylus macularius</name>
    <dbReference type="NCBI Taxonomy" id="481883"/>
    <lineage>
        <taxon>Eukaryota</taxon>
        <taxon>Metazoa</taxon>
        <taxon>Chordata</taxon>
        <taxon>Craniata</taxon>
        <taxon>Vertebrata</taxon>
        <taxon>Euteleostomi</taxon>
        <taxon>Lepidosauria</taxon>
        <taxon>Squamata</taxon>
        <taxon>Bifurcata</taxon>
        <taxon>Gekkota</taxon>
        <taxon>Eublepharidae</taxon>
        <taxon>Eublepharinae</taxon>
        <taxon>Eublepharis</taxon>
    </lineage>
</organism>
<keyword evidence="11" id="KW-0807">Transducer</keyword>
<dbReference type="InterPro" id="IPR001828">
    <property type="entry name" value="ANF_lig-bd_rcpt"/>
</dbReference>
<dbReference type="Gene3D" id="3.40.50.2300">
    <property type="match status" value="2"/>
</dbReference>
<protein>
    <submittedName>
        <fullName evidence="15">Vomeronasal type-2 receptor 26-like</fullName>
    </submittedName>
</protein>
<dbReference type="InterPro" id="IPR017978">
    <property type="entry name" value="GPCR_3_C"/>
</dbReference>
<dbReference type="InterPro" id="IPR004073">
    <property type="entry name" value="GPCR_3_vmron_rcpt_2"/>
</dbReference>
<keyword evidence="9" id="KW-0675">Receptor</keyword>
<feature type="domain" description="G-protein coupled receptors family 3 profile" evidence="13">
    <location>
        <begin position="564"/>
        <end position="828"/>
    </location>
</feature>
<dbReference type="GO" id="GO:0004930">
    <property type="term" value="F:G protein-coupled receptor activity"/>
    <property type="evidence" value="ECO:0007669"/>
    <property type="project" value="UniProtKB-KW"/>
</dbReference>